<proteinExistence type="predicted"/>
<evidence type="ECO:0000256" key="1">
    <source>
        <dbReference type="SAM" id="MobiDB-lite"/>
    </source>
</evidence>
<evidence type="ECO:0000313" key="2">
    <source>
        <dbReference type="EMBL" id="CAI5758437.1"/>
    </source>
</evidence>
<dbReference type="Gene3D" id="1.10.20.10">
    <property type="entry name" value="Histone, subunit A"/>
    <property type="match status" value="1"/>
</dbReference>
<accession>A0A9W4TWZ6</accession>
<dbReference type="InterPro" id="IPR018465">
    <property type="entry name" value="Scm3/HJURP"/>
</dbReference>
<dbReference type="EMBL" id="CANTUO010000003">
    <property type="protein sequence ID" value="CAI5758437.1"/>
    <property type="molecule type" value="Genomic_DNA"/>
</dbReference>
<dbReference type="GO" id="GO:0046982">
    <property type="term" value="F:protein heterodimerization activity"/>
    <property type="evidence" value="ECO:0007669"/>
    <property type="project" value="InterPro"/>
</dbReference>
<name>A0A9W4TWZ6_9ASCO</name>
<gene>
    <name evidence="2" type="ORF">CANVERA_P2949</name>
</gene>
<dbReference type="Proteomes" id="UP001152885">
    <property type="component" value="Unassembled WGS sequence"/>
</dbReference>
<dbReference type="InterPro" id="IPR009072">
    <property type="entry name" value="Histone-fold"/>
</dbReference>
<keyword evidence="3" id="KW-1185">Reference proteome</keyword>
<dbReference type="OrthoDB" id="2420608at2759"/>
<protein>
    <submittedName>
        <fullName evidence="2">Uncharacterized protein</fullName>
    </submittedName>
</protein>
<feature type="region of interest" description="Disordered" evidence="1">
    <location>
        <begin position="209"/>
        <end position="258"/>
    </location>
</feature>
<dbReference type="AlphaFoldDB" id="A0A9W4TWZ6"/>
<sequence>MDDSQGSIKISSNEDDDEYYYARQNELKRLDNLEGDKRKAKLREIKKSNSRRFQNEWKSILDKYSKIDDSKQSDEINILTGEVITNNGHLEELSDDEEGGLWNIVDSDQSENETPISDSLYDSQGDTAKFVDSNREEDESRRIIKALNKGNRYKKDHYTNIDKDDSFSLGSDDDTMLYDDYVVKHSLSCIFRNCKFTTHDPKMYKKHLMTGHRPKPRETNVTKSRDTNEIKSRDTNETFDEDDDSRINDSFIIDDESK</sequence>
<organism evidence="2 3">
    <name type="scientific">Candida verbasci</name>
    <dbReference type="NCBI Taxonomy" id="1227364"/>
    <lineage>
        <taxon>Eukaryota</taxon>
        <taxon>Fungi</taxon>
        <taxon>Dikarya</taxon>
        <taxon>Ascomycota</taxon>
        <taxon>Saccharomycotina</taxon>
        <taxon>Pichiomycetes</taxon>
        <taxon>Debaryomycetaceae</taxon>
        <taxon>Candida/Lodderomyces clade</taxon>
        <taxon>Candida</taxon>
    </lineage>
</organism>
<feature type="compositionally biased region" description="Basic and acidic residues" evidence="1">
    <location>
        <begin position="216"/>
        <end position="236"/>
    </location>
</feature>
<reference evidence="2" key="1">
    <citation type="submission" date="2022-12" db="EMBL/GenBank/DDBJ databases">
        <authorList>
            <person name="Brejova B."/>
        </authorList>
    </citation>
    <scope>NUCLEOTIDE SEQUENCE</scope>
</reference>
<evidence type="ECO:0000313" key="3">
    <source>
        <dbReference type="Proteomes" id="UP001152885"/>
    </source>
</evidence>
<dbReference type="GO" id="GO:0005634">
    <property type="term" value="C:nucleus"/>
    <property type="evidence" value="ECO:0007669"/>
    <property type="project" value="InterPro"/>
</dbReference>
<comment type="caution">
    <text evidence="2">The sequence shown here is derived from an EMBL/GenBank/DDBJ whole genome shotgun (WGS) entry which is preliminary data.</text>
</comment>
<dbReference type="Pfam" id="PF10384">
    <property type="entry name" value="Scm3"/>
    <property type="match status" value="1"/>
</dbReference>
<dbReference type="GO" id="GO:0042393">
    <property type="term" value="F:histone binding"/>
    <property type="evidence" value="ECO:0007669"/>
    <property type="project" value="InterPro"/>
</dbReference>